<reference evidence="1 2" key="1">
    <citation type="submission" date="2024-03" db="EMBL/GenBank/DDBJ databases">
        <title>Actinomycetospora sp. OC33-EN08, a novel actinomycete isolated from wild orchid (Aerides multiflora).</title>
        <authorList>
            <person name="Suriyachadkun C."/>
        </authorList>
    </citation>
    <scope>NUCLEOTIDE SEQUENCE [LARGE SCALE GENOMIC DNA]</scope>
    <source>
        <strain evidence="1 2">OC33-EN08</strain>
    </source>
</reference>
<protein>
    <recommendedName>
        <fullName evidence="3">Flp pilus-assembly TadG-like N-terminal domain-containing protein</fullName>
    </recommendedName>
</protein>
<sequence length="150" mass="14897">MALVVAAGVVALALTVAAAVVAGRFVARDVELDRGVSAVPTAAEAAAAASFCALPAVPADVTMGPLRREQGIDGLVVFRATGAPAADWLVAGGMPPAAPSAEVVDLAFGPDLPAGTPVVARERVQRPGGGIVYRSAVIVPGAVEVQCFET</sequence>
<proteinExistence type="predicted"/>
<keyword evidence="2" id="KW-1185">Reference proteome</keyword>
<accession>A0ABU8MNS0</accession>
<evidence type="ECO:0008006" key="3">
    <source>
        <dbReference type="Google" id="ProtNLM"/>
    </source>
</evidence>
<evidence type="ECO:0000313" key="2">
    <source>
        <dbReference type="Proteomes" id="UP001385809"/>
    </source>
</evidence>
<comment type="caution">
    <text evidence="1">The sequence shown here is derived from an EMBL/GenBank/DDBJ whole genome shotgun (WGS) entry which is preliminary data.</text>
</comment>
<evidence type="ECO:0000313" key="1">
    <source>
        <dbReference type="EMBL" id="MEJ2868566.1"/>
    </source>
</evidence>
<dbReference type="RefSeq" id="WP_337695148.1">
    <property type="nucleotide sequence ID" value="NZ_JBBEGN010000005.1"/>
</dbReference>
<organism evidence="1 2">
    <name type="scientific">Actinomycetospora aurantiaca</name>
    <dbReference type="NCBI Taxonomy" id="3129233"/>
    <lineage>
        <taxon>Bacteria</taxon>
        <taxon>Bacillati</taxon>
        <taxon>Actinomycetota</taxon>
        <taxon>Actinomycetes</taxon>
        <taxon>Pseudonocardiales</taxon>
        <taxon>Pseudonocardiaceae</taxon>
        <taxon>Actinomycetospora</taxon>
    </lineage>
</organism>
<dbReference type="EMBL" id="JBBEGN010000005">
    <property type="protein sequence ID" value="MEJ2868566.1"/>
    <property type="molecule type" value="Genomic_DNA"/>
</dbReference>
<name>A0ABU8MNS0_9PSEU</name>
<dbReference type="Proteomes" id="UP001385809">
    <property type="component" value="Unassembled WGS sequence"/>
</dbReference>
<gene>
    <name evidence="1" type="ORF">WCD74_12400</name>
</gene>